<dbReference type="AlphaFoldDB" id="A0AAV3Q1J7"/>
<keyword evidence="2" id="KW-0489">Methyltransferase</keyword>
<keyword evidence="1" id="KW-0812">Transmembrane</keyword>
<evidence type="ECO:0000313" key="3">
    <source>
        <dbReference type="Proteomes" id="UP001454036"/>
    </source>
</evidence>
<dbReference type="PANTHER" id="PTHR34208">
    <property type="entry name" value="S-ADENOSYL-L-METHIONINE-DEPENDENT METHYLTRANSFERASE-RELATED"/>
    <property type="match status" value="1"/>
</dbReference>
<organism evidence="2 3">
    <name type="scientific">Lithospermum erythrorhizon</name>
    <name type="common">Purple gromwell</name>
    <name type="synonym">Lithospermum officinale var. erythrorhizon</name>
    <dbReference type="NCBI Taxonomy" id="34254"/>
    <lineage>
        <taxon>Eukaryota</taxon>
        <taxon>Viridiplantae</taxon>
        <taxon>Streptophyta</taxon>
        <taxon>Embryophyta</taxon>
        <taxon>Tracheophyta</taxon>
        <taxon>Spermatophyta</taxon>
        <taxon>Magnoliopsida</taxon>
        <taxon>eudicotyledons</taxon>
        <taxon>Gunneridae</taxon>
        <taxon>Pentapetalae</taxon>
        <taxon>asterids</taxon>
        <taxon>lamiids</taxon>
        <taxon>Boraginales</taxon>
        <taxon>Boraginaceae</taxon>
        <taxon>Boraginoideae</taxon>
        <taxon>Lithospermeae</taxon>
        <taxon>Lithospermum</taxon>
    </lineage>
</organism>
<gene>
    <name evidence="2" type="ORF">LIER_13672</name>
</gene>
<dbReference type="PANTHER" id="PTHR34208:SF5">
    <property type="entry name" value="OS01G0144000 PROTEIN"/>
    <property type="match status" value="1"/>
</dbReference>
<keyword evidence="3" id="KW-1185">Reference proteome</keyword>
<dbReference type="GO" id="GO:0008168">
    <property type="term" value="F:methyltransferase activity"/>
    <property type="evidence" value="ECO:0007669"/>
    <property type="project" value="UniProtKB-KW"/>
</dbReference>
<sequence>MGNECCFICGLQESGGYPISSCIIMSRRPTTARRPGDGGGIPFVGSFHSKSRPSKILTVGLMIVGALLVVSYVYRGPGGRNDLETFSRLEGVSCAFEVLSTLPFLKKAYGDSMRKVLHVGPDTCSVVSNLLKEDDTEAFGIEPYDLDEVDGNCKSLVRKGIVRVADIKFSLPYRAKSFSLVIVSDALDYLSPKYLNRTLPELARVAADGVVMLSGYPGQQKAKMAEASKFGRPAKFRSSSWWVRFFVQSSLEENEAAIKKFEQAAAKKSYKPGCQVFHLKAYQ</sequence>
<dbReference type="SUPFAM" id="SSF53335">
    <property type="entry name" value="S-adenosyl-L-methionine-dependent methyltransferases"/>
    <property type="match status" value="1"/>
</dbReference>
<evidence type="ECO:0000313" key="2">
    <source>
        <dbReference type="EMBL" id="GAA0156102.1"/>
    </source>
</evidence>
<dbReference type="Proteomes" id="UP001454036">
    <property type="component" value="Unassembled WGS sequence"/>
</dbReference>
<keyword evidence="2" id="KW-0808">Transferase</keyword>
<dbReference type="GO" id="GO:0032259">
    <property type="term" value="P:methylation"/>
    <property type="evidence" value="ECO:0007669"/>
    <property type="project" value="UniProtKB-KW"/>
</dbReference>
<dbReference type="EMBL" id="BAABME010002785">
    <property type="protein sequence ID" value="GAA0156102.1"/>
    <property type="molecule type" value="Genomic_DNA"/>
</dbReference>
<evidence type="ECO:0000256" key="1">
    <source>
        <dbReference type="SAM" id="Phobius"/>
    </source>
</evidence>
<keyword evidence="1" id="KW-1133">Transmembrane helix</keyword>
<keyword evidence="1" id="KW-0472">Membrane</keyword>
<accession>A0AAV3Q1J7</accession>
<dbReference type="Gene3D" id="3.40.50.150">
    <property type="entry name" value="Vaccinia Virus protein VP39"/>
    <property type="match status" value="1"/>
</dbReference>
<feature type="transmembrane region" description="Helical" evidence="1">
    <location>
        <begin position="56"/>
        <end position="74"/>
    </location>
</feature>
<proteinExistence type="predicted"/>
<name>A0AAV3Q1J7_LITER</name>
<comment type="caution">
    <text evidence="2">The sequence shown here is derived from an EMBL/GenBank/DDBJ whole genome shotgun (WGS) entry which is preliminary data.</text>
</comment>
<protein>
    <submittedName>
        <fullName evidence="2">Methyltransferase</fullName>
    </submittedName>
</protein>
<dbReference type="InterPro" id="IPR029063">
    <property type="entry name" value="SAM-dependent_MTases_sf"/>
</dbReference>
<dbReference type="InterPro" id="IPR044689">
    <property type="entry name" value="CGR2/3"/>
</dbReference>
<reference evidence="2 3" key="1">
    <citation type="submission" date="2024-01" db="EMBL/GenBank/DDBJ databases">
        <title>The complete chloroplast genome sequence of Lithospermum erythrorhizon: insights into the phylogenetic relationship among Boraginaceae species and the maternal lineages of purple gromwells.</title>
        <authorList>
            <person name="Okada T."/>
            <person name="Watanabe K."/>
        </authorList>
    </citation>
    <scope>NUCLEOTIDE SEQUENCE [LARGE SCALE GENOMIC DNA]</scope>
</reference>
<dbReference type="GO" id="GO:0045488">
    <property type="term" value="P:pectin metabolic process"/>
    <property type="evidence" value="ECO:0007669"/>
    <property type="project" value="InterPro"/>
</dbReference>